<dbReference type="Pfam" id="PF00155">
    <property type="entry name" value="Aminotran_1_2"/>
    <property type="match status" value="1"/>
</dbReference>
<dbReference type="PATRIC" id="fig|1515334.3.peg.5271"/>
<evidence type="ECO:0000256" key="3">
    <source>
        <dbReference type="ARBA" id="ARBA00022679"/>
    </source>
</evidence>
<dbReference type="GO" id="GO:0030170">
    <property type="term" value="F:pyridoxal phosphate binding"/>
    <property type="evidence" value="ECO:0007669"/>
    <property type="project" value="InterPro"/>
</dbReference>
<dbReference type="RefSeq" id="WP_043146501.1">
    <property type="nucleotide sequence ID" value="NZ_JSUQ01000029.1"/>
</dbReference>
<reference evidence="6 7" key="1">
    <citation type="submission" date="2014-10" db="EMBL/GenBank/DDBJ databases">
        <title>Genome sequence of Ponticoccus sp. strain UMTAT08 isolated from clonal culture of toxic dinoflagellate Alexandrium tamiyavanichii.</title>
        <authorList>
            <person name="Gan H.Y."/>
            <person name="Muhd D.-D."/>
            <person name="Mohd Noor M.E."/>
            <person name="Yeong Y.S."/>
            <person name="Usup G."/>
        </authorList>
    </citation>
    <scope>NUCLEOTIDE SEQUENCE [LARGE SCALE GENOMIC DNA]</scope>
    <source>
        <strain evidence="6 7">UMTAT08</strain>
    </source>
</reference>
<dbReference type="EMBL" id="JSUQ01000029">
    <property type="protein sequence ID" value="KHQ50258.1"/>
    <property type="molecule type" value="Genomic_DNA"/>
</dbReference>
<evidence type="ECO:0000256" key="1">
    <source>
        <dbReference type="ARBA" id="ARBA00001933"/>
    </source>
</evidence>
<sequence>MPGRAPLARWLNDTNDVTQTFLAAGQLPDLVNLAGGLPDPSTWPVSDLSDFAGRVVTEHTAEVLGYSPIDGLPDLRDRIAAEFSHGDLNLTRDNVLITTGGMQGLDLLGKVFLDPGQTIAAQSPAYLGAIDAWKPRAPQYRAMVMETNDFDAEAAMTGAQFAYTVPNFSNPSGRLVPEDQRRALVAAAEATGCWLVEDDPYGHLYYDGAPLPRMLELSANGAEVYNGPVVYLGTFSKQLAPGLRVGWVIAAPEIIVALTTAKQGSDMFTSGLCQRVALEAMERGLPEQLLPGILDLYRTRRDALCEAMQADLSDLFTWQVPEGGMFVWAVARDPALDTDRLMKTGLEHGVCISPSSVFDPMGQDRRAIRVNFTLNPPDVLAEGIRRLARATRAELRQAA</sequence>
<keyword evidence="6" id="KW-0670">Pyruvate</keyword>
<evidence type="ECO:0000313" key="6">
    <source>
        <dbReference type="EMBL" id="KHQ50258.1"/>
    </source>
</evidence>
<keyword evidence="3 6" id="KW-0808">Transferase</keyword>
<proteinExistence type="predicted"/>
<comment type="cofactor">
    <cofactor evidence="1">
        <name>pyridoxal 5'-phosphate</name>
        <dbReference type="ChEBI" id="CHEBI:597326"/>
    </cofactor>
</comment>
<comment type="caution">
    <text evidence="6">The sequence shown here is derived from an EMBL/GenBank/DDBJ whole genome shotgun (WGS) entry which is preliminary data.</text>
</comment>
<keyword evidence="7" id="KW-1185">Reference proteome</keyword>
<dbReference type="CDD" id="cd00609">
    <property type="entry name" value="AAT_like"/>
    <property type="match status" value="1"/>
</dbReference>
<dbReference type="Gene3D" id="3.90.1150.10">
    <property type="entry name" value="Aspartate Aminotransferase, domain 1"/>
    <property type="match status" value="1"/>
</dbReference>
<dbReference type="PANTHER" id="PTHR42790">
    <property type="entry name" value="AMINOTRANSFERASE"/>
    <property type="match status" value="1"/>
</dbReference>
<dbReference type="InterPro" id="IPR050859">
    <property type="entry name" value="Class-I_PLP-dep_aminotransf"/>
</dbReference>
<dbReference type="GO" id="GO:0009042">
    <property type="term" value="F:valine-pyruvate transaminase activity"/>
    <property type="evidence" value="ECO:0007669"/>
    <property type="project" value="UniProtKB-EC"/>
</dbReference>
<dbReference type="PANTHER" id="PTHR42790:SF19">
    <property type="entry name" value="KYNURENINE_ALPHA-AMINOADIPATE AMINOTRANSFERASE, MITOCHONDRIAL"/>
    <property type="match status" value="1"/>
</dbReference>
<dbReference type="GO" id="GO:1901605">
    <property type="term" value="P:alpha-amino acid metabolic process"/>
    <property type="evidence" value="ECO:0007669"/>
    <property type="project" value="TreeGrafter"/>
</dbReference>
<dbReference type="STRING" id="561184.SAMN05216376_1166"/>
<gene>
    <name evidence="6" type="ORF">OA50_05254</name>
</gene>
<dbReference type="InterPro" id="IPR004839">
    <property type="entry name" value="Aminotransferase_I/II_large"/>
</dbReference>
<evidence type="ECO:0000256" key="4">
    <source>
        <dbReference type="ARBA" id="ARBA00022898"/>
    </source>
</evidence>
<evidence type="ECO:0000256" key="2">
    <source>
        <dbReference type="ARBA" id="ARBA00022576"/>
    </source>
</evidence>
<dbReference type="InterPro" id="IPR015421">
    <property type="entry name" value="PyrdxlP-dep_Trfase_major"/>
</dbReference>
<evidence type="ECO:0000259" key="5">
    <source>
        <dbReference type="Pfam" id="PF00155"/>
    </source>
</evidence>
<dbReference type="Gene3D" id="3.40.640.10">
    <property type="entry name" value="Type I PLP-dependent aspartate aminotransferase-like (Major domain)"/>
    <property type="match status" value="1"/>
</dbReference>
<accession>A0A0B3RU05</accession>
<keyword evidence="4" id="KW-0663">Pyridoxal phosphate</keyword>
<keyword evidence="2 6" id="KW-0032">Aminotransferase</keyword>
<feature type="domain" description="Aminotransferase class I/classII large" evidence="5">
    <location>
        <begin position="61"/>
        <end position="376"/>
    </location>
</feature>
<organism evidence="6 7">
    <name type="scientific">Mameliella alba</name>
    <dbReference type="NCBI Taxonomy" id="561184"/>
    <lineage>
        <taxon>Bacteria</taxon>
        <taxon>Pseudomonadati</taxon>
        <taxon>Pseudomonadota</taxon>
        <taxon>Alphaproteobacteria</taxon>
        <taxon>Rhodobacterales</taxon>
        <taxon>Roseobacteraceae</taxon>
        <taxon>Mameliella</taxon>
    </lineage>
</organism>
<dbReference type="EC" id="2.6.1.66" evidence="6"/>
<evidence type="ECO:0000313" key="7">
    <source>
        <dbReference type="Proteomes" id="UP000030960"/>
    </source>
</evidence>
<name>A0A0B3RU05_9RHOB</name>
<dbReference type="SUPFAM" id="SSF53383">
    <property type="entry name" value="PLP-dependent transferases"/>
    <property type="match status" value="1"/>
</dbReference>
<dbReference type="InterPro" id="IPR015424">
    <property type="entry name" value="PyrdxlP-dep_Trfase"/>
</dbReference>
<dbReference type="InterPro" id="IPR015422">
    <property type="entry name" value="PyrdxlP-dep_Trfase_small"/>
</dbReference>
<protein>
    <submittedName>
        <fullName evidence="6">Valine-pyruvate aminotransferase</fullName>
        <ecNumber evidence="6">2.6.1.66</ecNumber>
    </submittedName>
</protein>
<dbReference type="Proteomes" id="UP000030960">
    <property type="component" value="Unassembled WGS sequence"/>
</dbReference>
<dbReference type="AlphaFoldDB" id="A0A0B3RU05"/>